<protein>
    <submittedName>
        <fullName evidence="6">ZIP family metal transporter</fullName>
    </submittedName>
</protein>
<dbReference type="PANTHER" id="PTHR16950">
    <property type="entry name" value="ZINC TRANSPORTER SLC39A7 HISTIDINE-RICH MEMBRANE PROTEIN KE4"/>
    <property type="match status" value="1"/>
</dbReference>
<dbReference type="Proteomes" id="UP001595818">
    <property type="component" value="Unassembled WGS sequence"/>
</dbReference>
<gene>
    <name evidence="6" type="ORF">ACFPFU_17655</name>
</gene>
<organism evidence="6 7">
    <name type="scientific">Negadavirga shengliensis</name>
    <dbReference type="NCBI Taxonomy" id="1389218"/>
    <lineage>
        <taxon>Bacteria</taxon>
        <taxon>Pseudomonadati</taxon>
        <taxon>Bacteroidota</taxon>
        <taxon>Cytophagia</taxon>
        <taxon>Cytophagales</taxon>
        <taxon>Cyclobacteriaceae</taxon>
        <taxon>Negadavirga</taxon>
    </lineage>
</organism>
<feature type="transmembrane region" description="Helical" evidence="5">
    <location>
        <begin position="66"/>
        <end position="86"/>
    </location>
</feature>
<feature type="transmembrane region" description="Helical" evidence="5">
    <location>
        <begin position="231"/>
        <end position="248"/>
    </location>
</feature>
<comment type="caution">
    <text evidence="6">The sequence shown here is derived from an EMBL/GenBank/DDBJ whole genome shotgun (WGS) entry which is preliminary data.</text>
</comment>
<evidence type="ECO:0000313" key="6">
    <source>
        <dbReference type="EMBL" id="MFC4873532.1"/>
    </source>
</evidence>
<evidence type="ECO:0000256" key="1">
    <source>
        <dbReference type="ARBA" id="ARBA00004141"/>
    </source>
</evidence>
<evidence type="ECO:0000256" key="4">
    <source>
        <dbReference type="ARBA" id="ARBA00023136"/>
    </source>
</evidence>
<comment type="subcellular location">
    <subcellularLocation>
        <location evidence="1">Membrane</location>
        <topology evidence="1">Multi-pass membrane protein</topology>
    </subcellularLocation>
</comment>
<accession>A0ABV9T466</accession>
<dbReference type="PANTHER" id="PTHR16950:SF17">
    <property type="entry name" value="ZRT (ZRT), IRT- (IRT-) LIKE PROTEIN TRANSPORTER"/>
    <property type="match status" value="1"/>
</dbReference>
<proteinExistence type="predicted"/>
<dbReference type="EMBL" id="JBHSJJ010000011">
    <property type="protein sequence ID" value="MFC4873532.1"/>
    <property type="molecule type" value="Genomic_DNA"/>
</dbReference>
<dbReference type="RefSeq" id="WP_377066480.1">
    <property type="nucleotide sequence ID" value="NZ_JBHSJJ010000011.1"/>
</dbReference>
<evidence type="ECO:0000256" key="3">
    <source>
        <dbReference type="ARBA" id="ARBA00022989"/>
    </source>
</evidence>
<keyword evidence="3 5" id="KW-1133">Transmembrane helix</keyword>
<feature type="transmembrane region" description="Helical" evidence="5">
    <location>
        <begin position="6"/>
        <end position="26"/>
    </location>
</feature>
<keyword evidence="2 5" id="KW-0812">Transmembrane</keyword>
<feature type="transmembrane region" description="Helical" evidence="5">
    <location>
        <begin position="38"/>
        <end position="60"/>
    </location>
</feature>
<sequence length="280" mass="30369">MEISLALVYALLAAFVVSLMAFVGLLYKLMSAERLKTLLPWVLALAIGVLLGNAFFHLIPEAVLEVHRVGGVMVWVMGGILFFMVLEKSCIWYQLDTHRKAAIKPIGYLNLVGDGIHNFIDGMVIAGSFMIGPELGLATTMAILLHELPQELGDTGTLIFSGYPPAKVVKINFLVGLSSLLGVGVVFLMREVVAIKPVYLLALTAGGFIYMAIGNLLPALLQEGKQRPKTLIYQFLVLLLAVMMVFGLQNGGHHHEEAHISNSAIPMGKSYSGLKLLPSK</sequence>
<evidence type="ECO:0000256" key="2">
    <source>
        <dbReference type="ARBA" id="ARBA00022692"/>
    </source>
</evidence>
<dbReference type="Pfam" id="PF02535">
    <property type="entry name" value="Zip"/>
    <property type="match status" value="2"/>
</dbReference>
<keyword evidence="7" id="KW-1185">Reference proteome</keyword>
<feature type="transmembrane region" description="Helical" evidence="5">
    <location>
        <begin position="198"/>
        <end position="219"/>
    </location>
</feature>
<keyword evidence="4 5" id="KW-0472">Membrane</keyword>
<evidence type="ECO:0000313" key="7">
    <source>
        <dbReference type="Proteomes" id="UP001595818"/>
    </source>
</evidence>
<reference evidence="7" key="1">
    <citation type="journal article" date="2019" name="Int. J. Syst. Evol. Microbiol.">
        <title>The Global Catalogue of Microorganisms (GCM) 10K type strain sequencing project: providing services to taxonomists for standard genome sequencing and annotation.</title>
        <authorList>
            <consortium name="The Broad Institute Genomics Platform"/>
            <consortium name="The Broad Institute Genome Sequencing Center for Infectious Disease"/>
            <person name="Wu L."/>
            <person name="Ma J."/>
        </authorList>
    </citation>
    <scope>NUCLEOTIDE SEQUENCE [LARGE SCALE GENOMIC DNA]</scope>
    <source>
        <strain evidence="7">CGMCC 4.7466</strain>
    </source>
</reference>
<evidence type="ECO:0000256" key="5">
    <source>
        <dbReference type="SAM" id="Phobius"/>
    </source>
</evidence>
<feature type="transmembrane region" description="Helical" evidence="5">
    <location>
        <begin position="171"/>
        <end position="189"/>
    </location>
</feature>
<name>A0ABV9T466_9BACT</name>
<dbReference type="InterPro" id="IPR003689">
    <property type="entry name" value="ZIP"/>
</dbReference>